<dbReference type="AlphaFoldDB" id="A0A1F6W8X2"/>
<evidence type="ECO:0000313" key="3">
    <source>
        <dbReference type="Proteomes" id="UP000177777"/>
    </source>
</evidence>
<feature type="transmembrane region" description="Helical" evidence="1">
    <location>
        <begin position="60"/>
        <end position="81"/>
    </location>
</feature>
<evidence type="ECO:0000256" key="1">
    <source>
        <dbReference type="SAM" id="Phobius"/>
    </source>
</evidence>
<accession>A0A1F6W8X2</accession>
<name>A0A1F6W8X2_9BACT</name>
<proteinExistence type="predicted"/>
<evidence type="ECO:0000313" key="2">
    <source>
        <dbReference type="EMBL" id="OGI78135.1"/>
    </source>
</evidence>
<comment type="caution">
    <text evidence="2">The sequence shown here is derived from an EMBL/GenBank/DDBJ whole genome shotgun (WGS) entry which is preliminary data.</text>
</comment>
<keyword evidence="1" id="KW-0472">Membrane</keyword>
<sequence length="295" mass="33144">MVTQELIAYVRAELNKGKTREEIRANLLGGGGWSEADLEELWKIVALPKSPVLDPARFRISPIPIILALLAGLCFLVFYFYRPQISVWYEKGTSALYSLTDKIAEMTRGWTKKEEVEEFVESAEEAEKTVEVIQRDCGITNSPNRGNIDSYSNDPVLGCLGESAMVCVESWGTINDPMFPSNFKIINAGDRCMFELSYGAGSDLVDIFGRKLALQRISCPLSMVKVADETNPEIPIFFLANKNNPASYAAEIYFYGTLWLFIENDFNLNKIRSLGCSGEFVNSMIESYNLMKEKI</sequence>
<dbReference type="EMBL" id="MFUE01000001">
    <property type="protein sequence ID" value="OGI78135.1"/>
    <property type="molecule type" value="Genomic_DNA"/>
</dbReference>
<keyword evidence="1" id="KW-0812">Transmembrane</keyword>
<keyword evidence="1" id="KW-1133">Transmembrane helix</keyword>
<dbReference type="Proteomes" id="UP000177777">
    <property type="component" value="Unassembled WGS sequence"/>
</dbReference>
<organism evidence="2 3">
    <name type="scientific">Candidatus Nomurabacteria bacterium RIFCSPHIGHO2_02_FULL_41_18</name>
    <dbReference type="NCBI Taxonomy" id="1801754"/>
    <lineage>
        <taxon>Bacteria</taxon>
        <taxon>Candidatus Nomuraibacteriota</taxon>
    </lineage>
</organism>
<dbReference type="STRING" id="1801754.A3D42_02885"/>
<reference evidence="2 3" key="1">
    <citation type="journal article" date="2016" name="Nat. Commun.">
        <title>Thousands of microbial genomes shed light on interconnected biogeochemical processes in an aquifer system.</title>
        <authorList>
            <person name="Anantharaman K."/>
            <person name="Brown C.T."/>
            <person name="Hug L.A."/>
            <person name="Sharon I."/>
            <person name="Castelle C.J."/>
            <person name="Probst A.J."/>
            <person name="Thomas B.C."/>
            <person name="Singh A."/>
            <person name="Wilkins M.J."/>
            <person name="Karaoz U."/>
            <person name="Brodie E.L."/>
            <person name="Williams K.H."/>
            <person name="Hubbard S.S."/>
            <person name="Banfield J.F."/>
        </authorList>
    </citation>
    <scope>NUCLEOTIDE SEQUENCE [LARGE SCALE GENOMIC DNA]</scope>
</reference>
<gene>
    <name evidence="2" type="ORF">A3D42_02885</name>
</gene>
<protein>
    <submittedName>
        <fullName evidence="2">Uncharacterized protein</fullName>
    </submittedName>
</protein>